<evidence type="ECO:0000256" key="2">
    <source>
        <dbReference type="SAM" id="Phobius"/>
    </source>
</evidence>
<sequence length="348" mass="38241">MKPSRDSFLHSSLPYSSVDPSYAPPPCTSCCKCLKSFFRTTPSPAHFYTSHLISQGWLFAFRTVVFIYLFIVGFLMEWGLGPEGFAYTWTTTPSRYADDDVDGTNIPPAYLTNWGFVSVLAYFGAAAACSYANYKGRGAGNNGGGSEGGFNSPQKSSPFSITLTAPPPPRPTNFHALAFYLFSLAVTIQPFIVVGFWGLVFPYSKECDYRCGTVHGAGFVLIYVELLLTKIVPAAPLLPLVIGYPALWTVTQVAWIYTDHKPDYEVLPMDNWMSLVLTLGSMVFFIASFYGAKRLCEWRDKRWGFPGGVSGRGGPPASKYFNDDGSSDSEGEDDKGAVLLLEEGTIKF</sequence>
<feature type="transmembrane region" description="Helical" evidence="2">
    <location>
        <begin position="114"/>
        <end position="134"/>
    </location>
</feature>
<dbReference type="EMBL" id="BRYA01000261">
    <property type="protein sequence ID" value="GMI45687.1"/>
    <property type="molecule type" value="Genomic_DNA"/>
</dbReference>
<protein>
    <submittedName>
        <fullName evidence="3">Uncharacterized protein</fullName>
    </submittedName>
</protein>
<dbReference type="OrthoDB" id="191185at2759"/>
<keyword evidence="2" id="KW-0812">Transmembrane</keyword>
<feature type="transmembrane region" description="Helical" evidence="2">
    <location>
        <begin position="212"/>
        <end position="228"/>
    </location>
</feature>
<keyword evidence="4" id="KW-1185">Reference proteome</keyword>
<organism evidence="3 4">
    <name type="scientific">Triparma columacea</name>
    <dbReference type="NCBI Taxonomy" id="722753"/>
    <lineage>
        <taxon>Eukaryota</taxon>
        <taxon>Sar</taxon>
        <taxon>Stramenopiles</taxon>
        <taxon>Ochrophyta</taxon>
        <taxon>Bolidophyceae</taxon>
        <taxon>Parmales</taxon>
        <taxon>Triparmaceae</taxon>
        <taxon>Triparma</taxon>
    </lineage>
</organism>
<evidence type="ECO:0000256" key="1">
    <source>
        <dbReference type="SAM" id="MobiDB-lite"/>
    </source>
</evidence>
<gene>
    <name evidence="3" type="ORF">TrCOL_g12952</name>
</gene>
<feature type="transmembrane region" description="Helical" evidence="2">
    <location>
        <begin position="56"/>
        <end position="76"/>
    </location>
</feature>
<dbReference type="PANTHER" id="PTHR12242">
    <property type="entry name" value="OS02G0130600 PROTEIN-RELATED"/>
    <property type="match status" value="1"/>
</dbReference>
<proteinExistence type="predicted"/>
<feature type="region of interest" description="Disordered" evidence="1">
    <location>
        <begin position="315"/>
        <end position="334"/>
    </location>
</feature>
<dbReference type="AlphaFoldDB" id="A0A9W7LDI6"/>
<feature type="transmembrane region" description="Helical" evidence="2">
    <location>
        <begin position="272"/>
        <end position="292"/>
    </location>
</feature>
<feature type="transmembrane region" description="Helical" evidence="2">
    <location>
        <begin position="235"/>
        <end position="257"/>
    </location>
</feature>
<keyword evidence="2" id="KW-0472">Membrane</keyword>
<comment type="caution">
    <text evidence="3">The sequence shown here is derived from an EMBL/GenBank/DDBJ whole genome shotgun (WGS) entry which is preliminary data.</text>
</comment>
<dbReference type="Proteomes" id="UP001165065">
    <property type="component" value="Unassembled WGS sequence"/>
</dbReference>
<accession>A0A9W7LDI6</accession>
<name>A0A9W7LDI6_9STRA</name>
<reference evidence="4" key="1">
    <citation type="journal article" date="2023" name="Commun. Biol.">
        <title>Genome analysis of Parmales, the sister group of diatoms, reveals the evolutionary specialization of diatoms from phago-mixotrophs to photoautotrophs.</title>
        <authorList>
            <person name="Ban H."/>
            <person name="Sato S."/>
            <person name="Yoshikawa S."/>
            <person name="Yamada K."/>
            <person name="Nakamura Y."/>
            <person name="Ichinomiya M."/>
            <person name="Sato N."/>
            <person name="Blanc-Mathieu R."/>
            <person name="Endo H."/>
            <person name="Kuwata A."/>
            <person name="Ogata H."/>
        </authorList>
    </citation>
    <scope>NUCLEOTIDE SEQUENCE [LARGE SCALE GENOMIC DNA]</scope>
</reference>
<evidence type="ECO:0000313" key="4">
    <source>
        <dbReference type="Proteomes" id="UP001165065"/>
    </source>
</evidence>
<evidence type="ECO:0000313" key="3">
    <source>
        <dbReference type="EMBL" id="GMI45687.1"/>
    </source>
</evidence>
<dbReference type="GO" id="GO:0016020">
    <property type="term" value="C:membrane"/>
    <property type="evidence" value="ECO:0007669"/>
    <property type="project" value="TreeGrafter"/>
</dbReference>
<keyword evidence="2" id="KW-1133">Transmembrane helix</keyword>
<feature type="transmembrane region" description="Helical" evidence="2">
    <location>
        <begin position="177"/>
        <end position="200"/>
    </location>
</feature>